<proteinExistence type="predicted"/>
<dbReference type="Pfam" id="PF24664">
    <property type="entry name" value="Monjiviricetes_fusion"/>
    <property type="match status" value="1"/>
</dbReference>
<feature type="transmembrane region" description="Helical" evidence="2">
    <location>
        <begin position="202"/>
        <end position="226"/>
    </location>
</feature>
<name>A0A6H5IXY1_9HYME</name>
<dbReference type="EMBL" id="CADCXV010001283">
    <property type="protein sequence ID" value="CAB0043203.1"/>
    <property type="molecule type" value="Genomic_DNA"/>
</dbReference>
<accession>A0A6H5IXY1</accession>
<evidence type="ECO:0000313" key="3">
    <source>
        <dbReference type="EMBL" id="CAB0043203.1"/>
    </source>
</evidence>
<keyword evidence="2" id="KW-0472">Membrane</keyword>
<evidence type="ECO:0000256" key="2">
    <source>
        <dbReference type="SAM" id="Phobius"/>
    </source>
</evidence>
<feature type="transmembrane region" description="Helical" evidence="2">
    <location>
        <begin position="166"/>
        <end position="190"/>
    </location>
</feature>
<reference evidence="3 4" key="1">
    <citation type="submission" date="2020-02" db="EMBL/GenBank/DDBJ databases">
        <authorList>
            <person name="Ferguson B K."/>
        </authorList>
    </citation>
    <scope>NUCLEOTIDE SEQUENCE [LARGE SCALE GENOMIC DNA]</scope>
</reference>
<sequence>MAVPAGECVLFVTCLHVNLEIRNTNDCYNEIPVLHGNETLFLAPRSRILIAHGKKITPPMFKISNTWYRMMPKLIDAPTPTIIEPQSQTDWKYAPTDALATGGVYSKKVQKKYRDLIVFPLERPAVLNQVAMTVSGKHTSRDGITIAGFLDEAMLEKIATSTWTRVYASCLNFGTLSAAVIGLIMLLRLIKLCIDATIRSYVLYEIFGFSFKLLGAMMSSVTALLIHKNNKKEKKVDAEKGEEEVTPTAPEALDTSSESSTASYVATRRAGLMVHPSATTATGPATKKATRSSTGSTELKPMEEIRQYRGVRLAHVRSECDGNCDAITCDLCRRKACHKSSNCFQQVITRSSINFEPKISILTGRSTINLVTTEWAKEATASQFGSLASMSLVVFSGVMTSSSRECSLSLSSLNLGQ</sequence>
<feature type="region of interest" description="Disordered" evidence="1">
    <location>
        <begin position="278"/>
        <end position="298"/>
    </location>
</feature>
<gene>
    <name evidence="3" type="ORF">TBRA_LOCUS14791</name>
</gene>
<keyword evidence="2" id="KW-0812">Transmembrane</keyword>
<evidence type="ECO:0000256" key="1">
    <source>
        <dbReference type="SAM" id="MobiDB-lite"/>
    </source>
</evidence>
<dbReference type="Proteomes" id="UP000479190">
    <property type="component" value="Unassembled WGS sequence"/>
</dbReference>
<protein>
    <recommendedName>
        <fullName evidence="5">Transmembrane protein</fullName>
    </recommendedName>
</protein>
<evidence type="ECO:0008006" key="5">
    <source>
        <dbReference type="Google" id="ProtNLM"/>
    </source>
</evidence>
<evidence type="ECO:0000313" key="4">
    <source>
        <dbReference type="Proteomes" id="UP000479190"/>
    </source>
</evidence>
<feature type="compositionally biased region" description="Low complexity" evidence="1">
    <location>
        <begin position="278"/>
        <end position="287"/>
    </location>
</feature>
<dbReference type="OrthoDB" id="7311776at2759"/>
<keyword evidence="2" id="KW-1133">Transmembrane helix</keyword>
<feature type="region of interest" description="Disordered" evidence="1">
    <location>
        <begin position="235"/>
        <end position="255"/>
    </location>
</feature>
<keyword evidence="4" id="KW-1185">Reference proteome</keyword>
<organism evidence="3 4">
    <name type="scientific">Trichogramma brassicae</name>
    <dbReference type="NCBI Taxonomy" id="86971"/>
    <lineage>
        <taxon>Eukaryota</taxon>
        <taxon>Metazoa</taxon>
        <taxon>Ecdysozoa</taxon>
        <taxon>Arthropoda</taxon>
        <taxon>Hexapoda</taxon>
        <taxon>Insecta</taxon>
        <taxon>Pterygota</taxon>
        <taxon>Neoptera</taxon>
        <taxon>Endopterygota</taxon>
        <taxon>Hymenoptera</taxon>
        <taxon>Apocrita</taxon>
        <taxon>Proctotrupomorpha</taxon>
        <taxon>Chalcidoidea</taxon>
        <taxon>Trichogrammatidae</taxon>
        <taxon>Trichogramma</taxon>
    </lineage>
</organism>
<dbReference type="AlphaFoldDB" id="A0A6H5IXY1"/>